<gene>
    <name evidence="2" type="ORF">EIK79_05870</name>
</gene>
<accession>A0A3P3RFB8</accession>
<dbReference type="RefSeq" id="WP_124954194.1">
    <property type="nucleotide sequence ID" value="NZ_RRCH01000011.1"/>
</dbReference>
<feature type="transmembrane region" description="Helical" evidence="1">
    <location>
        <begin position="25"/>
        <end position="46"/>
    </location>
</feature>
<reference evidence="2 3" key="1">
    <citation type="submission" date="2018-11" db="EMBL/GenBank/DDBJ databases">
        <title>Taxonoimc description of Halomarina strain SPP-AMP-1.</title>
        <authorList>
            <person name="Pal Y."/>
            <person name="Srinivasana K."/>
            <person name="Verma A."/>
            <person name="Kumar P."/>
        </authorList>
    </citation>
    <scope>NUCLEOTIDE SEQUENCE [LARGE SCALE GENOMIC DNA]</scope>
    <source>
        <strain evidence="2 3">SPP-AMP-1</strain>
    </source>
</reference>
<evidence type="ECO:0000256" key="1">
    <source>
        <dbReference type="SAM" id="Phobius"/>
    </source>
</evidence>
<evidence type="ECO:0000313" key="2">
    <source>
        <dbReference type="EMBL" id="RRJ32054.1"/>
    </source>
</evidence>
<organism evidence="2 3">
    <name type="scientific">Halocatena pleomorpha</name>
    <dbReference type="NCBI Taxonomy" id="1785090"/>
    <lineage>
        <taxon>Archaea</taxon>
        <taxon>Methanobacteriati</taxon>
        <taxon>Methanobacteriota</taxon>
        <taxon>Stenosarchaea group</taxon>
        <taxon>Halobacteria</taxon>
        <taxon>Halobacteriales</taxon>
        <taxon>Natronomonadaceae</taxon>
        <taxon>Halocatena</taxon>
    </lineage>
</organism>
<feature type="transmembrane region" description="Helical" evidence="1">
    <location>
        <begin position="66"/>
        <end position="85"/>
    </location>
</feature>
<protein>
    <submittedName>
        <fullName evidence="2">Uncharacterized protein</fullName>
    </submittedName>
</protein>
<dbReference type="EMBL" id="RRCH01000011">
    <property type="protein sequence ID" value="RRJ32054.1"/>
    <property type="molecule type" value="Genomic_DNA"/>
</dbReference>
<keyword evidence="1" id="KW-0812">Transmembrane</keyword>
<evidence type="ECO:0000313" key="3">
    <source>
        <dbReference type="Proteomes" id="UP000282322"/>
    </source>
</evidence>
<keyword evidence="1" id="KW-1133">Transmembrane helix</keyword>
<comment type="caution">
    <text evidence="2">The sequence shown here is derived from an EMBL/GenBank/DDBJ whole genome shotgun (WGS) entry which is preliminary data.</text>
</comment>
<sequence length="87" mass="9183">MRSRMTTLSRQSIEGVLDWINDNPLMAAGVTMATVATVYLLVLIQGAATETGTDIGGLAPVTLSVISARPVYLLAIVVGVGPLVWRE</sequence>
<dbReference type="AlphaFoldDB" id="A0A3P3RFB8"/>
<proteinExistence type="predicted"/>
<name>A0A3P3RFB8_9EURY</name>
<keyword evidence="3" id="KW-1185">Reference proteome</keyword>
<keyword evidence="1" id="KW-0472">Membrane</keyword>
<dbReference type="Proteomes" id="UP000282322">
    <property type="component" value="Unassembled WGS sequence"/>
</dbReference>